<dbReference type="Proteomes" id="UP000092600">
    <property type="component" value="Unassembled WGS sequence"/>
</dbReference>
<dbReference type="PANTHER" id="PTHR34962">
    <property type="entry name" value="EMBRYO DEFECTIVE 1703-RELATED"/>
    <property type="match status" value="1"/>
</dbReference>
<dbReference type="AlphaFoldDB" id="A0A199W5S6"/>
<evidence type="ECO:0000313" key="2">
    <source>
        <dbReference type="Proteomes" id="UP000092600"/>
    </source>
</evidence>
<protein>
    <submittedName>
        <fullName evidence="1">Uncharacterized protein</fullName>
    </submittedName>
</protein>
<name>A0A199W5S6_ANACO</name>
<dbReference type="EMBL" id="LSRQ01000244">
    <property type="protein sequence ID" value="OAY84260.1"/>
    <property type="molecule type" value="Genomic_DNA"/>
</dbReference>
<reference evidence="1 2" key="1">
    <citation type="journal article" date="2016" name="DNA Res.">
        <title>The draft genome of MD-2 pineapple using hybrid error correction of long reads.</title>
        <authorList>
            <person name="Redwan R.M."/>
            <person name="Saidin A."/>
            <person name="Kumar S.V."/>
        </authorList>
    </citation>
    <scope>NUCLEOTIDE SEQUENCE [LARGE SCALE GENOMIC DNA]</scope>
    <source>
        <strain evidence="2">cv. MD2</strain>
        <tissue evidence="1">Leaf</tissue>
    </source>
</reference>
<organism evidence="1 2">
    <name type="scientific">Ananas comosus</name>
    <name type="common">Pineapple</name>
    <name type="synonym">Ananas ananas</name>
    <dbReference type="NCBI Taxonomy" id="4615"/>
    <lineage>
        <taxon>Eukaryota</taxon>
        <taxon>Viridiplantae</taxon>
        <taxon>Streptophyta</taxon>
        <taxon>Embryophyta</taxon>
        <taxon>Tracheophyta</taxon>
        <taxon>Spermatophyta</taxon>
        <taxon>Magnoliopsida</taxon>
        <taxon>Liliopsida</taxon>
        <taxon>Poales</taxon>
        <taxon>Bromeliaceae</taxon>
        <taxon>Bromelioideae</taxon>
        <taxon>Ananas</taxon>
    </lineage>
</organism>
<sequence>MMDATDKRAFFEGLERKVEMVNERLLPLHEYYHSRIENLDYGADGISLDDPPEKIIPYWKDHLLIRILNFLVKSLSKRKPKAVFPKWRV</sequence>
<dbReference type="PANTHER" id="PTHR34962:SF1">
    <property type="entry name" value="EMBRYO DEFECTIVE 1703-RELATED"/>
    <property type="match status" value="1"/>
</dbReference>
<evidence type="ECO:0000313" key="1">
    <source>
        <dbReference type="EMBL" id="OAY84260.1"/>
    </source>
</evidence>
<comment type="caution">
    <text evidence="1">The sequence shown here is derived from an EMBL/GenBank/DDBJ whole genome shotgun (WGS) entry which is preliminary data.</text>
</comment>
<accession>A0A199W5S6</accession>
<proteinExistence type="predicted"/>
<gene>
    <name evidence="1" type="ORF">ACMD2_05473</name>
</gene>
<dbReference type="STRING" id="4615.A0A199W5S6"/>